<dbReference type="Proteomes" id="UP000050501">
    <property type="component" value="Unassembled WGS sequence"/>
</dbReference>
<organism evidence="3 4">
    <name type="scientific">Levilinea saccharolytica</name>
    <dbReference type="NCBI Taxonomy" id="229921"/>
    <lineage>
        <taxon>Bacteria</taxon>
        <taxon>Bacillati</taxon>
        <taxon>Chloroflexota</taxon>
        <taxon>Anaerolineae</taxon>
        <taxon>Anaerolineales</taxon>
        <taxon>Anaerolineaceae</taxon>
        <taxon>Levilinea</taxon>
    </lineage>
</organism>
<evidence type="ECO:0000313" key="4">
    <source>
        <dbReference type="Proteomes" id="UP000050501"/>
    </source>
</evidence>
<keyword evidence="4" id="KW-1185">Reference proteome</keyword>
<dbReference type="AlphaFoldDB" id="A0A0P6XWE2"/>
<dbReference type="EMBL" id="LGCM01000046">
    <property type="protein sequence ID" value="KPL79772.1"/>
    <property type="molecule type" value="Genomic_DNA"/>
</dbReference>
<dbReference type="PATRIC" id="fig|229921.5.peg.923"/>
<evidence type="ECO:0008006" key="5">
    <source>
        <dbReference type="Google" id="ProtNLM"/>
    </source>
</evidence>
<feature type="region of interest" description="Disordered" evidence="2">
    <location>
        <begin position="1"/>
        <end position="29"/>
    </location>
</feature>
<dbReference type="SUPFAM" id="SSF63817">
    <property type="entry name" value="Sortase"/>
    <property type="match status" value="1"/>
</dbReference>
<feature type="non-terminal residue" evidence="3">
    <location>
        <position position="1"/>
    </location>
</feature>
<dbReference type="Gene3D" id="2.40.260.10">
    <property type="entry name" value="Sortase"/>
    <property type="match status" value="1"/>
</dbReference>
<evidence type="ECO:0000256" key="2">
    <source>
        <dbReference type="SAM" id="MobiDB-lite"/>
    </source>
</evidence>
<protein>
    <recommendedName>
        <fullName evidence="5">Sortase</fullName>
    </recommendedName>
</protein>
<dbReference type="NCBIfam" id="TIGR01076">
    <property type="entry name" value="sortase_fam"/>
    <property type="match status" value="1"/>
</dbReference>
<proteinExistence type="predicted"/>
<feature type="compositionally biased region" description="Pro residues" evidence="2">
    <location>
        <begin position="20"/>
        <end position="29"/>
    </location>
</feature>
<dbReference type="InterPro" id="IPR005754">
    <property type="entry name" value="Sortase"/>
</dbReference>
<dbReference type="RefSeq" id="WP_075071213.1">
    <property type="nucleotide sequence ID" value="NZ_LGCM01000046.1"/>
</dbReference>
<dbReference type="CDD" id="cd00004">
    <property type="entry name" value="Sortase"/>
    <property type="match status" value="1"/>
</dbReference>
<keyword evidence="1" id="KW-0378">Hydrolase</keyword>
<reference evidence="3 4" key="1">
    <citation type="submission" date="2015-07" db="EMBL/GenBank/DDBJ databases">
        <title>Genome sequence of Levilinea saccharolytica DSM 16555.</title>
        <authorList>
            <person name="Hemp J."/>
            <person name="Ward L.M."/>
            <person name="Pace L.A."/>
            <person name="Fischer W.W."/>
        </authorList>
    </citation>
    <scope>NUCLEOTIDE SEQUENCE [LARGE SCALE GENOMIC DNA]</scope>
    <source>
        <strain evidence="3 4">KIBI-1</strain>
    </source>
</reference>
<gene>
    <name evidence="3" type="ORF">ADN01_13915</name>
</gene>
<dbReference type="Pfam" id="PF04203">
    <property type="entry name" value="Sortase"/>
    <property type="match status" value="1"/>
</dbReference>
<dbReference type="InterPro" id="IPR023365">
    <property type="entry name" value="Sortase_dom-sf"/>
</dbReference>
<evidence type="ECO:0000313" key="3">
    <source>
        <dbReference type="EMBL" id="KPL79772.1"/>
    </source>
</evidence>
<comment type="caution">
    <text evidence="3">The sequence shown here is derived from an EMBL/GenBank/DDBJ whole genome shotgun (WGS) entry which is preliminary data.</text>
</comment>
<accession>A0A0P6XWE2</accession>
<dbReference type="GO" id="GO:0016787">
    <property type="term" value="F:hydrolase activity"/>
    <property type="evidence" value="ECO:0007669"/>
    <property type="project" value="UniProtKB-KW"/>
</dbReference>
<evidence type="ECO:0000256" key="1">
    <source>
        <dbReference type="ARBA" id="ARBA00022801"/>
    </source>
</evidence>
<name>A0A0P6XWE2_9CHLR</name>
<sequence>PTPSLPPPRLEHSTVVPSPTLAPTPSPSPLPTDLAGLAQAAFGPRLITQIRIPALNLLAPVTPVGWEPTVEAAEWDSPDAQVGWAISSALPGDAQGDIILYGHNNIHSSVFRNLADLQSGDTVTLETGEGSSTYQISEVMILPILGEGADTDAYAALLQPGLAPRLLLISCWPPTSNTHRVLVIAYPSR</sequence>